<feature type="transmembrane region" description="Helical" evidence="1">
    <location>
        <begin position="89"/>
        <end position="107"/>
    </location>
</feature>
<keyword evidence="1" id="KW-0812">Transmembrane</keyword>
<comment type="caution">
    <text evidence="2">The sequence shown here is derived from an EMBL/GenBank/DDBJ whole genome shotgun (WGS) entry which is preliminary data.</text>
</comment>
<gene>
    <name evidence="2" type="ORF">C8C76_1323</name>
</gene>
<feature type="transmembrane region" description="Helical" evidence="1">
    <location>
        <begin position="119"/>
        <end position="134"/>
    </location>
</feature>
<organism evidence="2 3">
    <name type="scientific">Halanaerobium saccharolyticum</name>
    <dbReference type="NCBI Taxonomy" id="43595"/>
    <lineage>
        <taxon>Bacteria</taxon>
        <taxon>Bacillati</taxon>
        <taxon>Bacillota</taxon>
        <taxon>Clostridia</taxon>
        <taxon>Halanaerobiales</taxon>
        <taxon>Halanaerobiaceae</taxon>
        <taxon>Halanaerobium</taxon>
    </lineage>
</organism>
<dbReference type="Proteomes" id="UP000244089">
    <property type="component" value="Unassembled WGS sequence"/>
</dbReference>
<sequence>MGAALIISGFLIPLILLLFFGNDWVSVKQVGIIYNIMNADLRFYESEYLNKIEQDGYVDIKKMNYEGKIYIDWEKTSEEYKEDKYTIPFRYAAGSGLISIILGSFFYKGDEIMQKFERFIIYPMLFIAIFFSFADDGVQQTTAQQVYDEIIAKSISIVNDEGELLINLSRHEESNVNKNSGRIKIIGYDGDKTNIIPGHISLEQNKNYLKAQSNGIYINEYDNKKEETNRIKIGNNINSNYTYFFGIGIYKNNIFHNNPYYMDNIDNLSVMLKSNSKSGLLSIKNDHGDDLIYLGSSTNSHGLINIYDKYGEDYRSYTYK</sequence>
<dbReference type="OrthoDB" id="2133266at2"/>
<name>A0A2T5RGV1_9FIRM</name>
<proteinExistence type="predicted"/>
<dbReference type="EMBL" id="QAXS01000032">
    <property type="protein sequence ID" value="PTV94429.1"/>
    <property type="molecule type" value="Genomic_DNA"/>
</dbReference>
<accession>A0A2T5RGV1</accession>
<keyword evidence="1" id="KW-1133">Transmembrane helix</keyword>
<dbReference type="AlphaFoldDB" id="A0A2T5RGV1"/>
<evidence type="ECO:0000313" key="3">
    <source>
        <dbReference type="Proteomes" id="UP000244089"/>
    </source>
</evidence>
<reference evidence="2 3" key="1">
    <citation type="submission" date="2018-04" db="EMBL/GenBank/DDBJ databases">
        <title>Subsurface microbial communities from deep shales in Ohio and West Virginia, USA.</title>
        <authorList>
            <person name="Wrighton K."/>
        </authorList>
    </citation>
    <scope>NUCLEOTIDE SEQUENCE [LARGE SCALE GENOMIC DNA]</scope>
    <source>
        <strain evidence="2 3">WC1</strain>
    </source>
</reference>
<protein>
    <submittedName>
        <fullName evidence="2">Uncharacterized protein</fullName>
    </submittedName>
</protein>
<keyword evidence="1" id="KW-0472">Membrane</keyword>
<dbReference type="RefSeq" id="WP_108141766.1">
    <property type="nucleotide sequence ID" value="NZ_QAXS01000032.1"/>
</dbReference>
<evidence type="ECO:0000256" key="1">
    <source>
        <dbReference type="SAM" id="Phobius"/>
    </source>
</evidence>
<evidence type="ECO:0000313" key="2">
    <source>
        <dbReference type="EMBL" id="PTV94429.1"/>
    </source>
</evidence>